<keyword evidence="2" id="KW-1185">Reference proteome</keyword>
<organism evidence="1 2">
    <name type="scientific">Stegodyphus mimosarum</name>
    <name type="common">African social velvet spider</name>
    <dbReference type="NCBI Taxonomy" id="407821"/>
    <lineage>
        <taxon>Eukaryota</taxon>
        <taxon>Metazoa</taxon>
        <taxon>Ecdysozoa</taxon>
        <taxon>Arthropoda</taxon>
        <taxon>Chelicerata</taxon>
        <taxon>Arachnida</taxon>
        <taxon>Araneae</taxon>
        <taxon>Araneomorphae</taxon>
        <taxon>Entelegynae</taxon>
        <taxon>Eresoidea</taxon>
        <taxon>Eresidae</taxon>
        <taxon>Stegodyphus</taxon>
    </lineage>
</organism>
<reference evidence="1 2" key="1">
    <citation type="submission" date="2013-11" db="EMBL/GenBank/DDBJ databases">
        <title>Genome sequencing of Stegodyphus mimosarum.</title>
        <authorList>
            <person name="Bechsgaard J."/>
        </authorList>
    </citation>
    <scope>NUCLEOTIDE SEQUENCE [LARGE SCALE GENOMIC DNA]</scope>
</reference>
<dbReference type="Proteomes" id="UP000054359">
    <property type="component" value="Unassembled WGS sequence"/>
</dbReference>
<dbReference type="EMBL" id="KK119890">
    <property type="protein sequence ID" value="KFM76987.1"/>
    <property type="molecule type" value="Genomic_DNA"/>
</dbReference>
<gene>
    <name evidence="1" type="ORF">X975_21663</name>
</gene>
<proteinExistence type="predicted"/>
<evidence type="ECO:0000313" key="2">
    <source>
        <dbReference type="Proteomes" id="UP000054359"/>
    </source>
</evidence>
<feature type="non-terminal residue" evidence="1">
    <location>
        <position position="35"/>
    </location>
</feature>
<protein>
    <submittedName>
        <fullName evidence="1">Uncharacterized protein</fullName>
    </submittedName>
</protein>
<sequence>MCDGMLYLAFNMRNLAESSNGCSLKQSRNKMHPKS</sequence>
<dbReference type="AlphaFoldDB" id="A0A087UHZ8"/>
<name>A0A087UHZ8_STEMI</name>
<evidence type="ECO:0000313" key="1">
    <source>
        <dbReference type="EMBL" id="KFM76987.1"/>
    </source>
</evidence>
<accession>A0A087UHZ8</accession>